<accession>A0A9J6ZNM2</accession>
<reference evidence="1" key="2">
    <citation type="submission" date="2022-06" db="EMBL/GenBank/DDBJ databases">
        <title>Xiashengella guii gen. nov. sp. nov., a bacterium isolated form anaerobic digestion tank.</title>
        <authorList>
            <person name="Huang H."/>
        </authorList>
    </citation>
    <scope>NUCLEOTIDE SEQUENCE</scope>
    <source>
        <strain evidence="1">Ai-910</strain>
    </source>
</reference>
<dbReference type="RefSeq" id="WP_250722723.1">
    <property type="nucleotide sequence ID" value="NZ_CP098400.1"/>
</dbReference>
<protein>
    <submittedName>
        <fullName evidence="1">Uncharacterized protein</fullName>
    </submittedName>
</protein>
<evidence type="ECO:0000313" key="1">
    <source>
        <dbReference type="EMBL" id="URW79103.1"/>
    </source>
</evidence>
<dbReference type="EMBL" id="CP098400">
    <property type="protein sequence ID" value="URW79103.1"/>
    <property type="molecule type" value="Genomic_DNA"/>
</dbReference>
<reference evidence="1" key="1">
    <citation type="submission" date="2022-05" db="EMBL/GenBank/DDBJ databases">
        <authorList>
            <person name="Sun X."/>
        </authorList>
    </citation>
    <scope>NUCLEOTIDE SEQUENCE</scope>
    <source>
        <strain evidence="1">Ai-910</strain>
    </source>
</reference>
<gene>
    <name evidence="1" type="ORF">M9189_09585</name>
</gene>
<dbReference type="AlphaFoldDB" id="A0A9J6ZNM2"/>
<organism evidence="1 2">
    <name type="scientific">Xiashengella succiniciproducens</name>
    <dbReference type="NCBI Taxonomy" id="2949635"/>
    <lineage>
        <taxon>Bacteria</taxon>
        <taxon>Pseudomonadati</taxon>
        <taxon>Bacteroidota</taxon>
        <taxon>Bacteroidia</taxon>
        <taxon>Marinilabiliales</taxon>
        <taxon>Marinilabiliaceae</taxon>
        <taxon>Xiashengella</taxon>
    </lineage>
</organism>
<evidence type="ECO:0000313" key="2">
    <source>
        <dbReference type="Proteomes" id="UP001056426"/>
    </source>
</evidence>
<name>A0A9J6ZNM2_9BACT</name>
<keyword evidence="2" id="KW-1185">Reference proteome</keyword>
<dbReference type="Proteomes" id="UP001056426">
    <property type="component" value="Chromosome"/>
</dbReference>
<dbReference type="KEGG" id="alkq:M9189_09585"/>
<proteinExistence type="predicted"/>
<sequence>MNKTLLATRGIKHWGLSGYANILPRIKFGVTGQESSPQSPTISYRHRYRQVDKQQIAY</sequence>